<comment type="similarity">
    <text evidence="6">Belongs to the DESIGUAL family.</text>
</comment>
<dbReference type="KEGG" id="dcr:108227055"/>
<evidence type="ECO:0000256" key="5">
    <source>
        <dbReference type="ARBA" id="ARBA00023136"/>
    </source>
</evidence>
<dbReference type="Pfam" id="PF06749">
    <property type="entry name" value="DUF1218"/>
    <property type="match status" value="1"/>
</dbReference>
<keyword evidence="2 8" id="KW-0812">Transmembrane</keyword>
<evidence type="ECO:0000256" key="7">
    <source>
        <dbReference type="SAM" id="MobiDB-lite"/>
    </source>
</evidence>
<dbReference type="EMBL" id="LNRQ01000006">
    <property type="protein sequence ID" value="KZM92236.1"/>
    <property type="molecule type" value="Genomic_DNA"/>
</dbReference>
<evidence type="ECO:0000256" key="1">
    <source>
        <dbReference type="ARBA" id="ARBA00004127"/>
    </source>
</evidence>
<dbReference type="InterPro" id="IPR009606">
    <property type="entry name" value="DEAL/Modifying_wall_lignin1/2"/>
</dbReference>
<evidence type="ECO:0000313" key="10">
    <source>
        <dbReference type="EMBL" id="WOH06578.1"/>
    </source>
</evidence>
<dbReference type="OMA" id="CSSISWF"/>
<proteinExistence type="inferred from homology"/>
<name>A0A164WTR4_DAUCS</name>
<feature type="transmembrane region" description="Helical" evidence="8">
    <location>
        <begin position="49"/>
        <end position="72"/>
    </location>
</feature>
<feature type="region of interest" description="Disordered" evidence="7">
    <location>
        <begin position="166"/>
        <end position="185"/>
    </location>
</feature>
<dbReference type="STRING" id="79200.A0A164WTR4"/>
<evidence type="ECO:0000313" key="11">
    <source>
        <dbReference type="Proteomes" id="UP000077755"/>
    </source>
</evidence>
<keyword evidence="11" id="KW-1185">Reference proteome</keyword>
<keyword evidence="3" id="KW-0732">Signal</keyword>
<dbReference type="AlphaFoldDB" id="A0A164WTR4"/>
<feature type="transmembrane region" description="Helical" evidence="8">
    <location>
        <begin position="138"/>
        <end position="158"/>
    </location>
</feature>
<dbReference type="Proteomes" id="UP000077755">
    <property type="component" value="Chromosome 6"/>
</dbReference>
<dbReference type="InterPro" id="IPR052222">
    <property type="entry name" value="DESIGUAL"/>
</dbReference>
<feature type="transmembrane region" description="Helical" evidence="8">
    <location>
        <begin position="93"/>
        <end position="118"/>
    </location>
</feature>
<comment type="subcellular location">
    <subcellularLocation>
        <location evidence="1">Endomembrane system</location>
        <topology evidence="1">Multi-pass membrane protein</topology>
    </subcellularLocation>
</comment>
<dbReference type="PROSITE" id="PS51257">
    <property type="entry name" value="PROKAR_LIPOPROTEIN"/>
    <property type="match status" value="1"/>
</dbReference>
<accession>A0A164WTR4</accession>
<reference evidence="9" key="1">
    <citation type="journal article" date="2016" name="Nat. Genet.">
        <title>A high-quality carrot genome assembly provides new insights into carotenoid accumulation and asterid genome evolution.</title>
        <authorList>
            <person name="Iorizzo M."/>
            <person name="Ellison S."/>
            <person name="Senalik D."/>
            <person name="Zeng P."/>
            <person name="Satapoomin P."/>
            <person name="Huang J."/>
            <person name="Bowman M."/>
            <person name="Iovene M."/>
            <person name="Sanseverino W."/>
            <person name="Cavagnaro P."/>
            <person name="Yildiz M."/>
            <person name="Macko-Podgorni A."/>
            <person name="Moranska E."/>
            <person name="Grzebelus E."/>
            <person name="Grzebelus D."/>
            <person name="Ashrafi H."/>
            <person name="Zheng Z."/>
            <person name="Cheng S."/>
            <person name="Spooner D."/>
            <person name="Van Deynze A."/>
            <person name="Simon P."/>
        </authorList>
    </citation>
    <scope>NUCLEOTIDE SEQUENCE [LARGE SCALE GENOMIC DNA]</scope>
    <source>
        <tissue evidence="9">Leaf</tissue>
    </source>
</reference>
<dbReference type="Gramene" id="KZM92236">
    <property type="protein sequence ID" value="KZM92236"/>
    <property type="gene ID" value="DCAR_020399"/>
</dbReference>
<evidence type="ECO:0000256" key="3">
    <source>
        <dbReference type="ARBA" id="ARBA00022729"/>
    </source>
</evidence>
<protein>
    <submittedName>
        <fullName evidence="9">Uncharacterized protein</fullName>
    </submittedName>
</protein>
<evidence type="ECO:0000313" key="9">
    <source>
        <dbReference type="EMBL" id="KZM92236.1"/>
    </source>
</evidence>
<gene>
    <name evidence="9" type="ORF">DCAR_020399</name>
    <name evidence="10" type="ORF">DCAR_0626006</name>
</gene>
<dbReference type="GO" id="GO:0012505">
    <property type="term" value="C:endomembrane system"/>
    <property type="evidence" value="ECO:0007669"/>
    <property type="project" value="UniProtKB-SubCell"/>
</dbReference>
<keyword evidence="5 8" id="KW-0472">Membrane</keyword>
<evidence type="ECO:0000256" key="6">
    <source>
        <dbReference type="ARBA" id="ARBA00029467"/>
    </source>
</evidence>
<organism evidence="9">
    <name type="scientific">Daucus carota subsp. sativus</name>
    <name type="common">Carrot</name>
    <dbReference type="NCBI Taxonomy" id="79200"/>
    <lineage>
        <taxon>Eukaryota</taxon>
        <taxon>Viridiplantae</taxon>
        <taxon>Streptophyta</taxon>
        <taxon>Embryophyta</taxon>
        <taxon>Tracheophyta</taxon>
        <taxon>Spermatophyta</taxon>
        <taxon>Magnoliopsida</taxon>
        <taxon>eudicotyledons</taxon>
        <taxon>Gunneridae</taxon>
        <taxon>Pentapetalae</taxon>
        <taxon>asterids</taxon>
        <taxon>campanulids</taxon>
        <taxon>Apiales</taxon>
        <taxon>Apiaceae</taxon>
        <taxon>Apioideae</taxon>
        <taxon>Scandiceae</taxon>
        <taxon>Daucinae</taxon>
        <taxon>Daucus</taxon>
        <taxon>Daucus sect. Daucus</taxon>
    </lineage>
</organism>
<evidence type="ECO:0000256" key="2">
    <source>
        <dbReference type="ARBA" id="ARBA00022692"/>
    </source>
</evidence>
<reference evidence="10" key="2">
    <citation type="submission" date="2022-03" db="EMBL/GenBank/DDBJ databases">
        <title>Draft title - Genomic analysis of global carrot germplasm unveils the trajectory of domestication and the origin of high carotenoid orange carrot.</title>
        <authorList>
            <person name="Iorizzo M."/>
            <person name="Ellison S."/>
            <person name="Senalik D."/>
            <person name="Macko-Podgorni A."/>
            <person name="Grzebelus D."/>
            <person name="Bostan H."/>
            <person name="Rolling W."/>
            <person name="Curaba J."/>
            <person name="Simon P."/>
        </authorList>
    </citation>
    <scope>NUCLEOTIDE SEQUENCE</scope>
    <source>
        <tissue evidence="10">Leaf</tissue>
    </source>
</reference>
<keyword evidence="4 8" id="KW-1133">Transmembrane helix</keyword>
<evidence type="ECO:0000256" key="4">
    <source>
        <dbReference type="ARBA" id="ARBA00022989"/>
    </source>
</evidence>
<evidence type="ECO:0000256" key="8">
    <source>
        <dbReference type="SAM" id="Phobius"/>
    </source>
</evidence>
<dbReference type="EMBL" id="CP093348">
    <property type="protein sequence ID" value="WOH06578.1"/>
    <property type="molecule type" value="Genomic_DNA"/>
</dbReference>
<dbReference type="PANTHER" id="PTHR31769">
    <property type="entry name" value="OS07G0462200 PROTEIN-RELATED"/>
    <property type="match status" value="1"/>
</dbReference>
<sequence length="203" mass="21594">MKKKVTTICIITGFLGCLAAALSFVAEVKRVKGTEVNDVATSQCIFPSSPAMALGLTAAAALIIAQTVINIATRCLCCRNEQFRFDSTLMTALFCSSISWFTFAAAVLLLLIGAALNYKHGEESAYGDYSCYVVKSGVFPIAAVLSLVTVVLGIVSYIKVESDKNRVDDWTPPSAPGQPGIPLAQLQLPQQPGTAMEQAQLPQ</sequence>